<keyword evidence="2 3" id="KW-0732">Signal</keyword>
<reference evidence="4 5" key="1">
    <citation type="journal article" date="2016" name="Genome Announc.">
        <title>Complete Genome Sequence of Methylobacterium populi P-1M, Isolated from Pink-Pigmented Household Biofilm.</title>
        <authorList>
            <person name="Morohoshi T."/>
            <person name="Ikeda T."/>
        </authorList>
    </citation>
    <scope>NUCLEOTIDE SEQUENCE [LARGE SCALE GENOMIC DNA]</scope>
    <source>
        <strain evidence="4 5">P-1M</strain>
    </source>
</reference>
<accession>A0A160PBZ7</accession>
<dbReference type="InterPro" id="IPR009742">
    <property type="entry name" value="Curlin_rpt"/>
</dbReference>
<sequence>MISTIRIWSPRHTARILAAFGLCLSLSGNLSAQQAGLAAPVTGQPISTEVAVEYAMIGAVSLPIRILGLNGNVAGPGGQIAFNQQIGNGNRTDINQIGKGNAAAVQIFGDGNTAAIVQQGTNNLGLGAITGSAIRFDLQQNGIGNQADLSVNAPAGANLQVRQDGNGNSVSGSVPGAANVVVNQVGNGLSLDVSQTGVPKSINIQQVRAR</sequence>
<evidence type="ECO:0000313" key="5">
    <source>
        <dbReference type="Proteomes" id="UP000218288"/>
    </source>
</evidence>
<evidence type="ECO:0000256" key="2">
    <source>
        <dbReference type="ARBA" id="ARBA00022729"/>
    </source>
</evidence>
<feature type="chain" id="PRO_5007818336" evidence="3">
    <location>
        <begin position="33"/>
        <end position="210"/>
    </location>
</feature>
<dbReference type="Proteomes" id="UP000218288">
    <property type="component" value="Chromosome"/>
</dbReference>
<organism evidence="4 5">
    <name type="scientific">Methylorubrum populi</name>
    <dbReference type="NCBI Taxonomy" id="223967"/>
    <lineage>
        <taxon>Bacteria</taxon>
        <taxon>Pseudomonadati</taxon>
        <taxon>Pseudomonadota</taxon>
        <taxon>Alphaproteobacteria</taxon>
        <taxon>Hyphomicrobiales</taxon>
        <taxon>Methylobacteriaceae</taxon>
        <taxon>Methylorubrum</taxon>
    </lineage>
</organism>
<dbReference type="Pfam" id="PF07012">
    <property type="entry name" value="Curlin_rpt"/>
    <property type="match status" value="1"/>
</dbReference>
<dbReference type="AlphaFoldDB" id="A0A160PBZ7"/>
<evidence type="ECO:0000256" key="3">
    <source>
        <dbReference type="SAM" id="SignalP"/>
    </source>
</evidence>
<dbReference type="GO" id="GO:0009289">
    <property type="term" value="C:pilus"/>
    <property type="evidence" value="ECO:0007669"/>
    <property type="project" value="InterPro"/>
</dbReference>
<evidence type="ECO:0000313" key="4">
    <source>
        <dbReference type="EMBL" id="BAU88640.1"/>
    </source>
</evidence>
<evidence type="ECO:0000256" key="1">
    <source>
        <dbReference type="ARBA" id="ARBA00009766"/>
    </source>
</evidence>
<dbReference type="OrthoDB" id="8017711at2"/>
<dbReference type="GO" id="GO:0007155">
    <property type="term" value="P:cell adhesion"/>
    <property type="evidence" value="ECO:0007669"/>
    <property type="project" value="InterPro"/>
</dbReference>
<gene>
    <name evidence="4" type="ORF">MPPM_0035</name>
</gene>
<protein>
    <submittedName>
        <fullName evidence="4">Curlin associated repeat protein</fullName>
    </submittedName>
</protein>
<dbReference type="RefSeq" id="WP_157914051.1">
    <property type="nucleotide sequence ID" value="NZ_AP014809.1"/>
</dbReference>
<comment type="similarity">
    <text evidence="1">Belongs to the CsgA/CsgB family.</text>
</comment>
<proteinExistence type="inferred from homology"/>
<name>A0A160PBZ7_9HYPH</name>
<dbReference type="EMBL" id="AP014809">
    <property type="protein sequence ID" value="BAU88640.1"/>
    <property type="molecule type" value="Genomic_DNA"/>
</dbReference>
<feature type="signal peptide" evidence="3">
    <location>
        <begin position="1"/>
        <end position="32"/>
    </location>
</feature>